<organism evidence="7 8">
    <name type="scientific">Nonomuraea marmarensis</name>
    <dbReference type="NCBI Taxonomy" id="3351344"/>
    <lineage>
        <taxon>Bacteria</taxon>
        <taxon>Bacillati</taxon>
        <taxon>Actinomycetota</taxon>
        <taxon>Actinomycetes</taxon>
        <taxon>Streptosporangiales</taxon>
        <taxon>Streptosporangiaceae</taxon>
        <taxon>Nonomuraea</taxon>
    </lineage>
</organism>
<keyword evidence="2" id="KW-0597">Phosphoprotein</keyword>
<dbReference type="Gene3D" id="3.40.50.720">
    <property type="entry name" value="NAD(P)-binding Rossmann-like Domain"/>
    <property type="match status" value="1"/>
</dbReference>
<dbReference type="Pfam" id="PF00550">
    <property type="entry name" value="PP-binding"/>
    <property type="match status" value="1"/>
</dbReference>
<dbReference type="Gene3D" id="1.10.1200.10">
    <property type="entry name" value="ACP-like"/>
    <property type="match status" value="1"/>
</dbReference>
<dbReference type="Gene3D" id="3.10.129.110">
    <property type="entry name" value="Polyketide synthase dehydratase"/>
    <property type="match status" value="1"/>
</dbReference>
<dbReference type="RefSeq" id="WP_393177834.1">
    <property type="nucleotide sequence ID" value="NZ_JBICRM010000081.1"/>
</dbReference>
<dbReference type="Pfam" id="PF22953">
    <property type="entry name" value="SpnB_Rossmann"/>
    <property type="match status" value="1"/>
</dbReference>
<comment type="caution">
    <text evidence="7">The sequence shown here is derived from an EMBL/GenBank/DDBJ whole genome shotgun (WGS) entry which is preliminary data.</text>
</comment>
<dbReference type="SMART" id="SM00822">
    <property type="entry name" value="PKS_KR"/>
    <property type="match status" value="1"/>
</dbReference>
<dbReference type="InterPro" id="IPR036736">
    <property type="entry name" value="ACP-like_sf"/>
</dbReference>
<evidence type="ECO:0000259" key="5">
    <source>
        <dbReference type="PROSITE" id="PS50075"/>
    </source>
</evidence>
<evidence type="ECO:0000256" key="1">
    <source>
        <dbReference type="ARBA" id="ARBA00022450"/>
    </source>
</evidence>
<dbReference type="InterPro" id="IPR055123">
    <property type="entry name" value="SpnB-like_Rossmann"/>
</dbReference>
<dbReference type="InterPro" id="IPR050091">
    <property type="entry name" value="PKS_NRPS_Biosynth_Enz"/>
</dbReference>
<dbReference type="SUPFAM" id="SSF51735">
    <property type="entry name" value="NAD(P)-binding Rossmann-fold domains"/>
    <property type="match status" value="2"/>
</dbReference>
<evidence type="ECO:0000256" key="2">
    <source>
        <dbReference type="ARBA" id="ARBA00022553"/>
    </source>
</evidence>
<dbReference type="Pfam" id="PF21089">
    <property type="entry name" value="PKS_DH_N"/>
    <property type="match status" value="1"/>
</dbReference>
<dbReference type="EMBL" id="JBICRM010000081">
    <property type="protein sequence ID" value="MFG1711244.1"/>
    <property type="molecule type" value="Genomic_DNA"/>
</dbReference>
<evidence type="ECO:0000313" key="8">
    <source>
        <dbReference type="Proteomes" id="UP001603978"/>
    </source>
</evidence>
<dbReference type="SMART" id="SM00826">
    <property type="entry name" value="PKS_DH"/>
    <property type="match status" value="1"/>
</dbReference>
<keyword evidence="3" id="KW-0808">Transferase</keyword>
<keyword evidence="1" id="KW-0596">Phosphopantetheine</keyword>
<feature type="region of interest" description="C-terminal hotdog fold" evidence="4">
    <location>
        <begin position="292"/>
        <end position="430"/>
    </location>
</feature>
<keyword evidence="8" id="KW-1185">Reference proteome</keyword>
<dbReference type="PANTHER" id="PTHR43775:SF51">
    <property type="entry name" value="INACTIVE PHENOLPHTHIOCEROL SYNTHESIS POLYKETIDE SYNTHASE TYPE I PKS1-RELATED"/>
    <property type="match status" value="1"/>
</dbReference>
<sequence>MRVLAAELETALAGVQPADSEVAFCSSVVGDLLDGAGLSGRYWVDNLCRPVLFEQTVRAAAAAVGRAVFVEVSPHPVLVGDVADSCGSAGVCGSLRRGEGGPRRMLTSLAQAWVLGAPVAWPLVLGTGPGPAGQPPTYAFQRNRYWLDAGTNAPGSSRHPLLDQAVPLAADDGFLLTGRLSLATNPWLADHSVDGVVLLPGTAFAELALEAAARAGCDLVEDLTLEAPLILPPSGAVQVQVTVGGPDEQGRRTVSVHARQAADAPWARHANGLLGTAPAAAHERLASWPPEGTAIDPDDLYERLAERGYEYGPAFQGLRAAWRADGHAYAEVALPEPVRADADRFTLHPALLDAALHLVVSESADDGDALLLPFSWNGVRVAALGADTLRVRISHQGDDRISLAIFDGAGEWIAGVETLAMRKTPRNISRASTGATSYAVEWTEAAAPATAGQRWAVVGFDTLADEIEAELTAAGIPAPRYYDLVSLADMSASEIPGLVLAPCQADPDDLPYSAHDGLHQVLDLVQGWLGDERFANSRLVFVTRPGDLAGAAVWGLVRSAQSEHPGRFALAEVTEGFSDWSRVAAAVAAGETQLVARQDALLTPRLARREAVTEPSTDVSGTVLVTGGTGGLGALVAGHLVRRHGVRDLLLVSRRGPAAPGTAALVAELEELGVHVTVTACDVSDRQALASVLASVPALAGVVHAAGVLDDALVQDLTPDRVASVLGPKADAAWHLHELTRDRPLSMFVLFSSVAGVLGNAGQGNYAAANAFLDALATHRHTRELPAVSVAWGLWDTDSDMTGGLSHADIARLARAGIAPLSVEQGLELFDAALVSTEPVMVAARWDGAGLRTRAENGALPPMLRGLVRAPRRVASSQVSTGPVAGPELSERLAVMAEADARAHLTQLVRGHVAAVLAHPSPDQVDMDRAFNELGFDSLTAVELRNRLNTDTGLRLPATLVFDHPTVTSLAEYLFNSLAPDGPSPEDALRAAVDQAEAALLAANGQADAVRPQFVAILQSALARIGATAAATSATAQNGSNGAAEEIVSASDEEIFALIDNRAMTSPLRTSEERPRHGE</sequence>
<accession>A0ABW7AUY8</accession>
<dbReference type="InterPro" id="IPR001227">
    <property type="entry name" value="Ac_transferase_dom_sf"/>
</dbReference>
<dbReference type="InterPro" id="IPR020807">
    <property type="entry name" value="PKS_DH"/>
</dbReference>
<dbReference type="Gene3D" id="3.40.366.10">
    <property type="entry name" value="Malonyl-Coenzyme A Acyl Carrier Protein, domain 2"/>
    <property type="match status" value="1"/>
</dbReference>
<dbReference type="SUPFAM" id="SSF47336">
    <property type="entry name" value="ACP-like"/>
    <property type="match status" value="1"/>
</dbReference>
<dbReference type="InterPro" id="IPR049551">
    <property type="entry name" value="PKS_DH_C"/>
</dbReference>
<evidence type="ECO:0000256" key="4">
    <source>
        <dbReference type="PROSITE-ProRule" id="PRU01363"/>
    </source>
</evidence>
<proteinExistence type="predicted"/>
<dbReference type="InterPro" id="IPR009081">
    <property type="entry name" value="PP-bd_ACP"/>
</dbReference>
<evidence type="ECO:0000256" key="3">
    <source>
        <dbReference type="ARBA" id="ARBA00022679"/>
    </source>
</evidence>
<dbReference type="Pfam" id="PF00698">
    <property type="entry name" value="Acyl_transf_1"/>
    <property type="match status" value="1"/>
</dbReference>
<feature type="domain" description="PKS/mFAS DH" evidence="6">
    <location>
        <begin position="159"/>
        <end position="430"/>
    </location>
</feature>
<dbReference type="Gene3D" id="3.30.70.3290">
    <property type="match status" value="1"/>
</dbReference>
<dbReference type="PROSITE" id="PS50075">
    <property type="entry name" value="CARRIER"/>
    <property type="match status" value="1"/>
</dbReference>
<evidence type="ECO:0000313" key="7">
    <source>
        <dbReference type="EMBL" id="MFG1711244.1"/>
    </source>
</evidence>
<dbReference type="InterPro" id="IPR036291">
    <property type="entry name" value="NAD(P)-bd_dom_sf"/>
</dbReference>
<evidence type="ECO:0000259" key="6">
    <source>
        <dbReference type="PROSITE" id="PS52019"/>
    </source>
</evidence>
<dbReference type="InterPro" id="IPR057326">
    <property type="entry name" value="KR_dom"/>
</dbReference>
<feature type="domain" description="Carrier" evidence="5">
    <location>
        <begin position="903"/>
        <end position="978"/>
    </location>
</feature>
<dbReference type="InterPro" id="IPR020806">
    <property type="entry name" value="PKS_PP-bd"/>
</dbReference>
<protein>
    <submittedName>
        <fullName evidence="7">SDR family NAD(P)-dependent oxidoreductase</fullName>
    </submittedName>
</protein>
<dbReference type="SUPFAM" id="SSF52151">
    <property type="entry name" value="FabD/lysophospholipase-like"/>
    <property type="match status" value="1"/>
</dbReference>
<dbReference type="PROSITE" id="PS00012">
    <property type="entry name" value="PHOSPHOPANTETHEINE"/>
    <property type="match status" value="1"/>
</dbReference>
<dbReference type="InterPro" id="IPR049552">
    <property type="entry name" value="PKS_DH_N"/>
</dbReference>
<dbReference type="SMART" id="SM01294">
    <property type="entry name" value="PKS_PP_betabranch"/>
    <property type="match status" value="1"/>
</dbReference>
<reference evidence="7 8" key="1">
    <citation type="submission" date="2024-10" db="EMBL/GenBank/DDBJ databases">
        <authorList>
            <person name="Topkara A.R."/>
            <person name="Saygin H."/>
        </authorList>
    </citation>
    <scope>NUCLEOTIDE SEQUENCE [LARGE SCALE GENOMIC DNA]</scope>
    <source>
        <strain evidence="7 8">M3C6</strain>
    </source>
</reference>
<dbReference type="InterPro" id="IPR042104">
    <property type="entry name" value="PKS_dehydratase_sf"/>
</dbReference>
<dbReference type="InterPro" id="IPR006162">
    <property type="entry name" value="Ppantetheine_attach_site"/>
</dbReference>
<dbReference type="InterPro" id="IPR049900">
    <property type="entry name" value="PKS_mFAS_DH"/>
</dbReference>
<name>A0ABW7AUY8_9ACTN</name>
<dbReference type="InterPro" id="IPR016035">
    <property type="entry name" value="Acyl_Trfase/lysoPLipase"/>
</dbReference>
<gene>
    <name evidence="7" type="ORF">ACFLIM_49645</name>
</gene>
<dbReference type="Pfam" id="PF08659">
    <property type="entry name" value="KR"/>
    <property type="match status" value="1"/>
</dbReference>
<feature type="active site" description="Proton acceptor; for dehydratase activity" evidence="4">
    <location>
        <position position="191"/>
    </location>
</feature>
<feature type="non-terminal residue" evidence="7">
    <location>
        <position position="1"/>
    </location>
</feature>
<dbReference type="Pfam" id="PF14765">
    <property type="entry name" value="PS-DH"/>
    <property type="match status" value="1"/>
</dbReference>
<dbReference type="CDD" id="cd08956">
    <property type="entry name" value="KR_3_FAS_SDR_x"/>
    <property type="match status" value="1"/>
</dbReference>
<feature type="active site" description="Proton donor; for dehydratase activity" evidence="4">
    <location>
        <position position="353"/>
    </location>
</feature>
<feature type="region of interest" description="N-terminal hotdog fold" evidence="4">
    <location>
        <begin position="159"/>
        <end position="281"/>
    </location>
</feature>
<dbReference type="InterPro" id="IPR013968">
    <property type="entry name" value="PKS_KR"/>
</dbReference>
<dbReference type="PANTHER" id="PTHR43775">
    <property type="entry name" value="FATTY ACID SYNTHASE"/>
    <property type="match status" value="1"/>
</dbReference>
<dbReference type="SMART" id="SM00823">
    <property type="entry name" value="PKS_PP"/>
    <property type="match status" value="1"/>
</dbReference>
<dbReference type="InterPro" id="IPR014043">
    <property type="entry name" value="Acyl_transferase_dom"/>
</dbReference>
<dbReference type="Proteomes" id="UP001603978">
    <property type="component" value="Unassembled WGS sequence"/>
</dbReference>
<dbReference type="PROSITE" id="PS52019">
    <property type="entry name" value="PKS_MFAS_DH"/>
    <property type="match status" value="1"/>
</dbReference>